<feature type="region of interest" description="Disordered" evidence="1">
    <location>
        <begin position="209"/>
        <end position="228"/>
    </location>
</feature>
<proteinExistence type="predicted"/>
<dbReference type="OrthoDB" id="548216at2759"/>
<feature type="compositionally biased region" description="Polar residues" evidence="1">
    <location>
        <begin position="169"/>
        <end position="183"/>
    </location>
</feature>
<name>D8THL3_VOLCA</name>
<protein>
    <submittedName>
        <fullName evidence="2">Uncharacterized protein</fullName>
    </submittedName>
</protein>
<evidence type="ECO:0000313" key="2">
    <source>
        <dbReference type="EMBL" id="EFJ52731.1"/>
    </source>
</evidence>
<dbReference type="STRING" id="3068.D8THL3"/>
<evidence type="ECO:0000256" key="1">
    <source>
        <dbReference type="SAM" id="MobiDB-lite"/>
    </source>
</evidence>
<accession>D8THL3</accession>
<feature type="compositionally biased region" description="Low complexity" evidence="1">
    <location>
        <begin position="897"/>
        <end position="908"/>
    </location>
</feature>
<evidence type="ECO:0000313" key="3">
    <source>
        <dbReference type="Proteomes" id="UP000001058"/>
    </source>
</evidence>
<keyword evidence="3" id="KW-1185">Reference proteome</keyword>
<dbReference type="AlphaFoldDB" id="D8THL3"/>
<feature type="compositionally biased region" description="Polar residues" evidence="1">
    <location>
        <begin position="778"/>
        <end position="787"/>
    </location>
</feature>
<sequence>MEAQFSDEEFSDILGAFAEVDDMLIGWDVLMTPLQGIWEQPKDAPMPYLVQTPSSSQAADPSNGATASGSTARGSMDASTAGGGGGGALTATGSGAAASMSNLSGTSGGASIRWAAGTLVTTSASGTVVWAPVAHLPPLSMTDPSDSIPPITATTTTPATATATATATSHQTHMQLTPSQASTAPLGRHSEHQPIMSLARAAIITQGPQTAPLPAGFEPGPSRDRASQERSGLALGLGFGIGPSANPANLSQVQAPLSPAAASVLAAPAAPFAAQASGGRVPICGGGGTGASCPTATNYLTTTMPTTLPTAADVTADTIRIRGHVRRAAELKAQLATRVRAIQRLAAENADLRGRAKVLELVVRCRDEQLRLLRNYRTSANGRVYYVEQPGLLLLGEGATGAAANGVAVAAVGGGQSGGEGGDSPGAMVPYVGVNAAALAVMSAEGLLEVFRKLIHDVSLSLSEAAAPAPLGSAAAAADTGNGYDSAAAAAASSSGPLARLRDQMASFRNVLRYLGLVNEAACKFVDTNLTGKPGAPEPGHWLRVIQELHLSPQQLADAAALQSCWQDWLSRIHVERRDIAAALDQLLSVNRYGATYFESVGRYGTDRDVIHKMHANVMRERILLVLTGEVFCCHILTDIQWARAIVKSYPYILDVRELVCAASQLYYSSVRGLMAPPLSPYLCLYISLSSFFCLLVKDSYSCSGLRDGHAAHRTVVPLHGVRAARSERVQVPLFTQRRSTRLQCGSIALALAFWPPGTFTFHPHPSSVTTTPTSSPQGNAFTSAPVTTPALGQPGAGSAPAADDEVGGKSGAMGPSMPLETVCLGLPVAAGHFPFTAAVARVPVYQVPHSGHRRAQQDSSSRDGAQGELCAMRGMRDEGLGAVAEAGVPTQPQPQPQLLQQQQQQQQSAKKVVL</sequence>
<organism evidence="3">
    <name type="scientific">Volvox carteri f. nagariensis</name>
    <dbReference type="NCBI Taxonomy" id="3068"/>
    <lineage>
        <taxon>Eukaryota</taxon>
        <taxon>Viridiplantae</taxon>
        <taxon>Chlorophyta</taxon>
        <taxon>core chlorophytes</taxon>
        <taxon>Chlorophyceae</taxon>
        <taxon>CS clade</taxon>
        <taxon>Chlamydomonadales</taxon>
        <taxon>Volvocaceae</taxon>
        <taxon>Volvox</taxon>
    </lineage>
</organism>
<feature type="compositionally biased region" description="Low complexity" evidence="1">
    <location>
        <begin position="152"/>
        <end position="168"/>
    </location>
</feature>
<dbReference type="InParanoid" id="D8THL3"/>
<feature type="compositionally biased region" description="Polar residues" evidence="1">
    <location>
        <begin position="51"/>
        <end position="73"/>
    </location>
</feature>
<reference evidence="2 3" key="1">
    <citation type="journal article" date="2010" name="Science">
        <title>Genomic analysis of organismal complexity in the multicellular green alga Volvox carteri.</title>
        <authorList>
            <person name="Prochnik S.E."/>
            <person name="Umen J."/>
            <person name="Nedelcu A.M."/>
            <person name="Hallmann A."/>
            <person name="Miller S.M."/>
            <person name="Nishii I."/>
            <person name="Ferris P."/>
            <person name="Kuo A."/>
            <person name="Mitros T."/>
            <person name="Fritz-Laylin L.K."/>
            <person name="Hellsten U."/>
            <person name="Chapman J."/>
            <person name="Simakov O."/>
            <person name="Rensing S.A."/>
            <person name="Terry A."/>
            <person name="Pangilinan J."/>
            <person name="Kapitonov V."/>
            <person name="Jurka J."/>
            <person name="Salamov A."/>
            <person name="Shapiro H."/>
            <person name="Schmutz J."/>
            <person name="Grimwood J."/>
            <person name="Lindquist E."/>
            <person name="Lucas S."/>
            <person name="Grigoriev I.V."/>
            <person name="Schmitt R."/>
            <person name="Kirk D."/>
            <person name="Rokhsar D.S."/>
        </authorList>
    </citation>
    <scope>NUCLEOTIDE SEQUENCE [LARGE SCALE GENOMIC DNA]</scope>
    <source>
        <strain evidence="3">f. Nagariensis / Eve</strain>
    </source>
</reference>
<dbReference type="KEGG" id="vcn:VOLCADRAFT_86011"/>
<dbReference type="Proteomes" id="UP000001058">
    <property type="component" value="Unassembled WGS sequence"/>
</dbReference>
<feature type="region of interest" description="Disordered" evidence="1">
    <location>
        <begin position="766"/>
        <end position="814"/>
    </location>
</feature>
<feature type="region of interest" description="Disordered" evidence="1">
    <location>
        <begin position="149"/>
        <end position="189"/>
    </location>
</feature>
<feature type="region of interest" description="Disordered" evidence="1">
    <location>
        <begin position="872"/>
        <end position="915"/>
    </location>
</feature>
<gene>
    <name evidence="2" type="ORF">VOLCADRAFT_86011</name>
</gene>
<feature type="region of interest" description="Disordered" evidence="1">
    <location>
        <begin position="45"/>
        <end position="87"/>
    </location>
</feature>
<feature type="compositionally biased region" description="Low complexity" evidence="1">
    <location>
        <begin position="766"/>
        <end position="777"/>
    </location>
</feature>
<dbReference type="RefSeq" id="XP_002945736.1">
    <property type="nucleotide sequence ID" value="XM_002945690.1"/>
</dbReference>
<dbReference type="GeneID" id="9621724"/>
<dbReference type="EMBL" id="GL378323">
    <property type="protein sequence ID" value="EFJ52731.1"/>
    <property type="molecule type" value="Genomic_DNA"/>
</dbReference>